<proteinExistence type="predicted"/>
<organism evidence="1 2">
    <name type="scientific">Natronococcus occultus SP4</name>
    <dbReference type="NCBI Taxonomy" id="694430"/>
    <lineage>
        <taxon>Archaea</taxon>
        <taxon>Methanobacteriati</taxon>
        <taxon>Methanobacteriota</taxon>
        <taxon>Stenosarchaea group</taxon>
        <taxon>Halobacteria</taxon>
        <taxon>Halobacteriales</taxon>
        <taxon>Natrialbaceae</taxon>
        <taxon>Natronococcus</taxon>
    </lineage>
</organism>
<sequence>MVKSIKTLFFSLGIVITLRFTVGAVSDVIKE</sequence>
<dbReference type="HOGENOM" id="CLU_3394537_0_0_2"/>
<evidence type="ECO:0000313" key="1">
    <source>
        <dbReference type="EMBL" id="AGB38060.1"/>
    </source>
</evidence>
<name>L0K0H2_9EURY</name>
<reference evidence="1 2" key="1">
    <citation type="submission" date="2012-11" db="EMBL/GenBank/DDBJ databases">
        <title>FINISHED of Natronococcus occultus SP4, DSM 3396.</title>
        <authorList>
            <consortium name="DOE Joint Genome Institute"/>
            <person name="Eisen J."/>
            <person name="Huntemann M."/>
            <person name="Wei C.-L."/>
            <person name="Han J."/>
            <person name="Detter J.C."/>
            <person name="Han C."/>
            <person name="Tapia R."/>
            <person name="Chen A."/>
            <person name="Kyrpides N."/>
            <person name="Mavromatis K."/>
            <person name="Markowitz V."/>
            <person name="Szeto E."/>
            <person name="Ivanova N."/>
            <person name="Mikhailova N."/>
            <person name="Ovchinnikova G."/>
            <person name="Pagani I."/>
            <person name="Pati A."/>
            <person name="Goodwin L."/>
            <person name="Nordberg H.P."/>
            <person name="Cantor M.N."/>
            <person name="Hua S.X."/>
            <person name="Woyke T."/>
            <person name="Eisen J."/>
            <person name="Klenk H.-P."/>
            <person name="Klenk H.-P."/>
        </authorList>
    </citation>
    <scope>NUCLEOTIDE SEQUENCE [LARGE SCALE GENOMIC DNA]</scope>
    <source>
        <strain evidence="1 2">SP4</strain>
    </source>
</reference>
<evidence type="ECO:0000313" key="2">
    <source>
        <dbReference type="Proteomes" id="UP000010878"/>
    </source>
</evidence>
<accession>L0K0H2</accession>
<gene>
    <name evidence="1" type="ORF">Natoc_2282</name>
</gene>
<dbReference type="EMBL" id="CP003929">
    <property type="protein sequence ID" value="AGB38060.1"/>
    <property type="molecule type" value="Genomic_DNA"/>
</dbReference>
<dbReference type="KEGG" id="nou:Natoc_2282"/>
<dbReference type="AlphaFoldDB" id="L0K0H2"/>
<protein>
    <submittedName>
        <fullName evidence="1">Uncharacterized protein</fullName>
    </submittedName>
</protein>
<keyword evidence="2" id="KW-1185">Reference proteome</keyword>
<dbReference type="STRING" id="694430.Natoc_2282"/>
<dbReference type="Proteomes" id="UP000010878">
    <property type="component" value="Chromosome"/>
</dbReference>